<organism evidence="8 9">
    <name type="scientific">Staurois parvus</name>
    <dbReference type="NCBI Taxonomy" id="386267"/>
    <lineage>
        <taxon>Eukaryota</taxon>
        <taxon>Metazoa</taxon>
        <taxon>Chordata</taxon>
        <taxon>Craniata</taxon>
        <taxon>Vertebrata</taxon>
        <taxon>Euteleostomi</taxon>
        <taxon>Amphibia</taxon>
        <taxon>Batrachia</taxon>
        <taxon>Anura</taxon>
        <taxon>Neobatrachia</taxon>
        <taxon>Ranoidea</taxon>
        <taxon>Ranidae</taxon>
        <taxon>Staurois</taxon>
    </lineage>
</organism>
<gene>
    <name evidence="8" type="ORF">SPARVUS_LOCUS10070439</name>
</gene>
<evidence type="ECO:0000256" key="5">
    <source>
        <dbReference type="ARBA" id="ARBA00040520"/>
    </source>
</evidence>
<protein>
    <recommendedName>
        <fullName evidence="5">NELL2-interacting cell ontogeny regulator 1</fullName>
    </recommendedName>
</protein>
<evidence type="ECO:0000256" key="1">
    <source>
        <dbReference type="ARBA" id="ARBA00004613"/>
    </source>
</evidence>
<proteinExistence type="inferred from homology"/>
<evidence type="ECO:0000313" key="8">
    <source>
        <dbReference type="EMBL" id="CAI9584705.1"/>
    </source>
</evidence>
<evidence type="ECO:0000313" key="9">
    <source>
        <dbReference type="Proteomes" id="UP001162483"/>
    </source>
</evidence>
<comment type="subcellular location">
    <subcellularLocation>
        <location evidence="1">Secreted</location>
    </subcellularLocation>
</comment>
<accession>A0ABN9EIK5</accession>
<evidence type="ECO:0000256" key="2">
    <source>
        <dbReference type="ARBA" id="ARBA00022525"/>
    </source>
</evidence>
<dbReference type="EMBL" id="CATNWA010015571">
    <property type="protein sequence ID" value="CAI9584705.1"/>
    <property type="molecule type" value="Genomic_DNA"/>
</dbReference>
<reference evidence="8" key="1">
    <citation type="submission" date="2023-05" db="EMBL/GenBank/DDBJ databases">
        <authorList>
            <person name="Stuckert A."/>
        </authorList>
    </citation>
    <scope>NUCLEOTIDE SEQUENCE</scope>
</reference>
<feature type="chain" id="PRO_5045233381" description="NELL2-interacting cell ontogeny regulator 1" evidence="7">
    <location>
        <begin position="25"/>
        <end position="84"/>
    </location>
</feature>
<comment type="similarity">
    <text evidence="6">Belongs to the NICOL family.</text>
</comment>
<evidence type="ECO:0000256" key="6">
    <source>
        <dbReference type="ARBA" id="ARBA00046322"/>
    </source>
</evidence>
<evidence type="ECO:0000256" key="3">
    <source>
        <dbReference type="ARBA" id="ARBA00022729"/>
    </source>
</evidence>
<evidence type="ECO:0000256" key="7">
    <source>
        <dbReference type="SAM" id="SignalP"/>
    </source>
</evidence>
<comment type="caution">
    <text evidence="8">The sequence shown here is derived from an EMBL/GenBank/DDBJ whole genome shotgun (WGS) entry which is preliminary data.</text>
</comment>
<keyword evidence="2" id="KW-0964">Secreted</keyword>
<dbReference type="InterPro" id="IPR028147">
    <property type="entry name" value="NICOL"/>
</dbReference>
<keyword evidence="9" id="KW-1185">Reference proteome</keyword>
<evidence type="ECO:0000256" key="4">
    <source>
        <dbReference type="ARBA" id="ARBA00022884"/>
    </source>
</evidence>
<dbReference type="PANTHER" id="PTHR35451:SF1">
    <property type="entry name" value="NEUROPEPTIDE-LIKE PROTEIN C4ORF48"/>
    <property type="match status" value="1"/>
</dbReference>
<dbReference type="Pfam" id="PF15161">
    <property type="entry name" value="Neuropep_like"/>
    <property type="match status" value="1"/>
</dbReference>
<feature type="signal peptide" evidence="7">
    <location>
        <begin position="1"/>
        <end position="24"/>
    </location>
</feature>
<dbReference type="Proteomes" id="UP001162483">
    <property type="component" value="Unassembled WGS sequence"/>
</dbReference>
<keyword evidence="3 7" id="KW-0732">Signal</keyword>
<name>A0ABN9EIK5_9NEOB</name>
<keyword evidence="4" id="KW-0694">RNA-binding</keyword>
<dbReference type="PANTHER" id="PTHR35451">
    <property type="entry name" value="NEUROPEPTIDE-LIKE PROTEIN C4ORF48"/>
    <property type="match status" value="1"/>
</dbReference>
<sequence length="84" mass="9083">MSYVAAMMTFLGLVTGIFMVTSLAEKMTGSLSEQGTVVPAEIRPCVDCHAFEFMERALQDINTAAHNLDSQVFASPLIILNSAQ</sequence>